<dbReference type="GO" id="GO:0042171">
    <property type="term" value="F:lysophosphatidic acid acyltransferase activity"/>
    <property type="evidence" value="ECO:0007669"/>
    <property type="project" value="TreeGrafter"/>
</dbReference>
<dbReference type="InterPro" id="IPR000073">
    <property type="entry name" value="AB_hydrolase_1"/>
</dbReference>
<dbReference type="AlphaFoldDB" id="G3B6S6"/>
<dbReference type="STRING" id="590646.G3B6S6"/>
<accession>G3B6S6</accession>
<dbReference type="GO" id="GO:0035965">
    <property type="term" value="P:cardiolipin acyl-chain remodeling"/>
    <property type="evidence" value="ECO:0007669"/>
    <property type="project" value="TreeGrafter"/>
</dbReference>
<dbReference type="PANTHER" id="PTHR42886:SF29">
    <property type="entry name" value="PUMMELIG, ISOFORM A"/>
    <property type="match status" value="1"/>
</dbReference>
<evidence type="ECO:0000313" key="4">
    <source>
        <dbReference type="Proteomes" id="UP000000707"/>
    </source>
</evidence>
<dbReference type="PANTHER" id="PTHR42886">
    <property type="entry name" value="RE40534P-RELATED"/>
    <property type="match status" value="1"/>
</dbReference>
<dbReference type="InterPro" id="IPR029058">
    <property type="entry name" value="AB_hydrolase_fold"/>
</dbReference>
<evidence type="ECO:0000256" key="1">
    <source>
        <dbReference type="ARBA" id="ARBA00038097"/>
    </source>
</evidence>
<organism evidence="4">
    <name type="scientific">Candida tenuis (strain ATCC 10573 / BCRC 21748 / CBS 615 / JCM 9827 / NBRC 10315 / NRRL Y-1498 / VKM Y-70)</name>
    <name type="common">Yeast</name>
    <name type="synonym">Yamadazyma tenuis</name>
    <dbReference type="NCBI Taxonomy" id="590646"/>
    <lineage>
        <taxon>Eukaryota</taxon>
        <taxon>Fungi</taxon>
        <taxon>Dikarya</taxon>
        <taxon>Ascomycota</taxon>
        <taxon>Saccharomycotina</taxon>
        <taxon>Pichiomycetes</taxon>
        <taxon>Debaryomycetaceae</taxon>
        <taxon>Yamadazyma</taxon>
    </lineage>
</organism>
<dbReference type="Proteomes" id="UP000000707">
    <property type="component" value="Unassembled WGS sequence"/>
</dbReference>
<evidence type="ECO:0000259" key="2">
    <source>
        <dbReference type="Pfam" id="PF00561"/>
    </source>
</evidence>
<dbReference type="Gene3D" id="3.40.50.1820">
    <property type="entry name" value="alpha/beta hydrolase"/>
    <property type="match status" value="1"/>
</dbReference>
<gene>
    <name evidence="3" type="ORF">CANTEDRAFT_130567</name>
</gene>
<name>G3B6S6_CANTC</name>
<dbReference type="Pfam" id="PF00561">
    <property type="entry name" value="Abhydrolase_1"/>
    <property type="match status" value="1"/>
</dbReference>
<dbReference type="eggNOG" id="KOG4409">
    <property type="taxonomic scope" value="Eukaryota"/>
</dbReference>
<protein>
    <submittedName>
        <fullName evidence="3">Alpha/beta-hydrolase</fullName>
    </submittedName>
</protein>
<dbReference type="GO" id="GO:0005743">
    <property type="term" value="C:mitochondrial inner membrane"/>
    <property type="evidence" value="ECO:0007669"/>
    <property type="project" value="TreeGrafter"/>
</dbReference>
<keyword evidence="3" id="KW-0378">Hydrolase</keyword>
<keyword evidence="4" id="KW-1185">Reference proteome</keyword>
<dbReference type="GeneID" id="18249455"/>
<dbReference type="GO" id="GO:0055088">
    <property type="term" value="P:lipid homeostasis"/>
    <property type="evidence" value="ECO:0007669"/>
    <property type="project" value="TreeGrafter"/>
</dbReference>
<dbReference type="OrthoDB" id="7457040at2759"/>
<proteinExistence type="inferred from homology"/>
<dbReference type="GO" id="GO:0006654">
    <property type="term" value="P:phosphatidic acid biosynthetic process"/>
    <property type="evidence" value="ECO:0007669"/>
    <property type="project" value="TreeGrafter"/>
</dbReference>
<comment type="similarity">
    <text evidence="1">Belongs to the peptidase S33 family. ABHD4/ABHD5 subfamily.</text>
</comment>
<dbReference type="SUPFAM" id="SSF53474">
    <property type="entry name" value="alpha/beta-Hydrolases"/>
    <property type="match status" value="1"/>
</dbReference>
<reference evidence="3 4" key="1">
    <citation type="journal article" date="2011" name="Proc. Natl. Acad. Sci. U.S.A.">
        <title>Comparative genomics of xylose-fermenting fungi for enhanced biofuel production.</title>
        <authorList>
            <person name="Wohlbach D.J."/>
            <person name="Kuo A."/>
            <person name="Sato T.K."/>
            <person name="Potts K.M."/>
            <person name="Salamov A.A."/>
            <person name="LaButti K.M."/>
            <person name="Sun H."/>
            <person name="Clum A."/>
            <person name="Pangilinan J.L."/>
            <person name="Lindquist E.A."/>
            <person name="Lucas S."/>
            <person name="Lapidus A."/>
            <person name="Jin M."/>
            <person name="Gunawan C."/>
            <person name="Balan V."/>
            <person name="Dale B.E."/>
            <person name="Jeffries T.W."/>
            <person name="Zinkel R."/>
            <person name="Barry K.W."/>
            <person name="Grigoriev I.V."/>
            <person name="Gasch A.P."/>
        </authorList>
    </citation>
    <scope>NUCLEOTIDE SEQUENCE [LARGE SCALE GENOMIC DNA]</scope>
    <source>
        <strain evidence="4">ATCC 10573 / BCRC 21748 / CBS 615 / JCM 9827 / NBRC 10315 / NRRL Y-1498 / VKM Y-70</strain>
    </source>
</reference>
<dbReference type="HOGENOM" id="CLU_017361_3_1_1"/>
<feature type="domain" description="AB hydrolase-1" evidence="2">
    <location>
        <begin position="118"/>
        <end position="375"/>
    </location>
</feature>
<sequence length="389" mass="45088">MWYLHDALVSYLCNHLSRTPKINHYKRSTPPISVPLNKLFSNTFPLSIHESIQDYKVKDDLFSFQHNLLSTLPFYPNPDKDGRSSEVIQVPIDENNNYINEYVIYPNHKTKKAYASANHLVMVHGYGSGLGLFLKNFGAVTMDNWVVHAIDLFGYGCSSRPPFTPTSFEQVEAWFHDSFATWMRRRQIPRQNALVMAHSMGAYLMASYGINVDPDFCRRLVMVSPGGIIDHKKPIVIPAYFERLWERNISPFSLVRKASFYGSKLVSGWSYRRFSELPDSERVSLHKYVYGIFQARGSGEYMLNYLLKPGANPRHPMVDRKIERCNCQFDWWYGQDDWMNVHGGEVCSERLRRSGKSSTVVEIADAGHHVYLDNATEFNRMLVEKMRDW</sequence>
<evidence type="ECO:0000313" key="3">
    <source>
        <dbReference type="EMBL" id="EGV63008.1"/>
    </source>
</evidence>
<dbReference type="KEGG" id="cten:18249455"/>
<dbReference type="GO" id="GO:0004623">
    <property type="term" value="F:phospholipase A2 activity"/>
    <property type="evidence" value="ECO:0007669"/>
    <property type="project" value="TreeGrafter"/>
</dbReference>
<dbReference type="EMBL" id="GL996524">
    <property type="protein sequence ID" value="EGV63008.1"/>
    <property type="molecule type" value="Genomic_DNA"/>
</dbReference>